<sequence length="274" mass="27839">MEEMLGRLSLFLSSSQDSPFSGFQSPASQVDDSQPGTSGPMQKPGQAGPAGATDREVEMVPASATDTNTTGGCHAAVPSAGKAVHGALGTFCTVYGSGVGNSHWSTMPGGRPTTQDMEVSNCQTVPMPSSQTPIWDIDGGVCHTAPMPGSQPLISLPPPRGFIRGSRKEMPSAPGTSGSVYGVGVGNSLQSTMPGGHPTTQEMEVGVCHTAPMTGGQTPFQDVEVGVYHMAPMPGGMPGGQPIIPSHGLGISETIPHTLGVELGAIISHGLLPS</sequence>
<gene>
    <name evidence="2" type="ORF">E2C01_067379</name>
</gene>
<reference evidence="2 3" key="1">
    <citation type="submission" date="2019-05" db="EMBL/GenBank/DDBJ databases">
        <title>Another draft genome of Portunus trituberculatus and its Hox gene families provides insights of decapod evolution.</title>
        <authorList>
            <person name="Jeong J.-H."/>
            <person name="Song I."/>
            <person name="Kim S."/>
            <person name="Choi T."/>
            <person name="Kim D."/>
            <person name="Ryu S."/>
            <person name="Kim W."/>
        </authorList>
    </citation>
    <scope>NUCLEOTIDE SEQUENCE [LARGE SCALE GENOMIC DNA]</scope>
    <source>
        <tissue evidence="2">Muscle</tissue>
    </source>
</reference>
<feature type="compositionally biased region" description="Polar residues" evidence="1">
    <location>
        <begin position="15"/>
        <end position="40"/>
    </location>
</feature>
<dbReference type="Proteomes" id="UP000324222">
    <property type="component" value="Unassembled WGS sequence"/>
</dbReference>
<dbReference type="AlphaFoldDB" id="A0A5B7HJM5"/>
<feature type="region of interest" description="Disordered" evidence="1">
    <location>
        <begin position="15"/>
        <end position="54"/>
    </location>
</feature>
<dbReference type="EMBL" id="VSRR010035998">
    <property type="protein sequence ID" value="MPC73061.1"/>
    <property type="molecule type" value="Genomic_DNA"/>
</dbReference>
<accession>A0A5B7HJM5</accession>
<comment type="caution">
    <text evidence="2">The sequence shown here is derived from an EMBL/GenBank/DDBJ whole genome shotgun (WGS) entry which is preliminary data.</text>
</comment>
<keyword evidence="3" id="KW-1185">Reference proteome</keyword>
<evidence type="ECO:0000313" key="3">
    <source>
        <dbReference type="Proteomes" id="UP000324222"/>
    </source>
</evidence>
<name>A0A5B7HJM5_PORTR</name>
<evidence type="ECO:0000313" key="2">
    <source>
        <dbReference type="EMBL" id="MPC73061.1"/>
    </source>
</evidence>
<proteinExistence type="predicted"/>
<organism evidence="2 3">
    <name type="scientific">Portunus trituberculatus</name>
    <name type="common">Swimming crab</name>
    <name type="synonym">Neptunus trituberculatus</name>
    <dbReference type="NCBI Taxonomy" id="210409"/>
    <lineage>
        <taxon>Eukaryota</taxon>
        <taxon>Metazoa</taxon>
        <taxon>Ecdysozoa</taxon>
        <taxon>Arthropoda</taxon>
        <taxon>Crustacea</taxon>
        <taxon>Multicrustacea</taxon>
        <taxon>Malacostraca</taxon>
        <taxon>Eumalacostraca</taxon>
        <taxon>Eucarida</taxon>
        <taxon>Decapoda</taxon>
        <taxon>Pleocyemata</taxon>
        <taxon>Brachyura</taxon>
        <taxon>Eubrachyura</taxon>
        <taxon>Portunoidea</taxon>
        <taxon>Portunidae</taxon>
        <taxon>Portuninae</taxon>
        <taxon>Portunus</taxon>
    </lineage>
</organism>
<protein>
    <submittedName>
        <fullName evidence="2">Uncharacterized protein</fullName>
    </submittedName>
</protein>
<evidence type="ECO:0000256" key="1">
    <source>
        <dbReference type="SAM" id="MobiDB-lite"/>
    </source>
</evidence>